<sequence length="120" mass="13825">MLNELRNEIYDDAVKHGLWDEMLIWKLIATNEDFRKSGIADMITYASGDETRKNAIVALFLAMELRELIFAVDDVNHFREELADVIITALSAAGYLGIDIDKAVREKMEINRGREWRHGK</sequence>
<accession>A0A8S5R1R4</accession>
<evidence type="ECO:0000313" key="1">
    <source>
        <dbReference type="EMBL" id="DAE25035.1"/>
    </source>
</evidence>
<dbReference type="SUPFAM" id="SSF101386">
    <property type="entry name" value="all-alpha NTP pyrophosphatases"/>
    <property type="match status" value="1"/>
</dbReference>
<name>A0A8S5R1R4_9CAUD</name>
<protein>
    <submittedName>
        <fullName evidence="1">NTP-PPase-like protein</fullName>
    </submittedName>
</protein>
<organism evidence="1">
    <name type="scientific">Siphoviridae sp. ct4Am4</name>
    <dbReference type="NCBI Taxonomy" id="2826287"/>
    <lineage>
        <taxon>Viruses</taxon>
        <taxon>Duplodnaviria</taxon>
        <taxon>Heunggongvirae</taxon>
        <taxon>Uroviricota</taxon>
        <taxon>Caudoviricetes</taxon>
    </lineage>
</organism>
<dbReference type="EMBL" id="BK015792">
    <property type="protein sequence ID" value="DAE25035.1"/>
    <property type="molecule type" value="Genomic_DNA"/>
</dbReference>
<reference evidence="1" key="1">
    <citation type="journal article" date="2021" name="Proc. Natl. Acad. Sci. U.S.A.">
        <title>A Catalog of Tens of Thousands of Viruses from Human Metagenomes Reveals Hidden Associations with Chronic Diseases.</title>
        <authorList>
            <person name="Tisza M.J."/>
            <person name="Buck C.B."/>
        </authorList>
    </citation>
    <scope>NUCLEOTIDE SEQUENCE</scope>
    <source>
        <strain evidence="1">Ct4Am4</strain>
    </source>
</reference>
<proteinExistence type="predicted"/>
<dbReference type="Gene3D" id="1.10.287.1080">
    <property type="entry name" value="MazG-like"/>
    <property type="match status" value="1"/>
</dbReference>